<organism evidence="6 7">
    <name type="scientific">Skermanella cutis</name>
    <dbReference type="NCBI Taxonomy" id="2775420"/>
    <lineage>
        <taxon>Bacteria</taxon>
        <taxon>Pseudomonadati</taxon>
        <taxon>Pseudomonadota</taxon>
        <taxon>Alphaproteobacteria</taxon>
        <taxon>Rhodospirillales</taxon>
        <taxon>Azospirillaceae</taxon>
        <taxon>Skermanella</taxon>
    </lineage>
</organism>
<comment type="subcellular location">
    <subcellularLocation>
        <location evidence="1">Membrane</location>
        <topology evidence="1">Multi-pass membrane protein</topology>
    </subcellularLocation>
</comment>
<protein>
    <submittedName>
        <fullName evidence="6">DUF697 domain-containing protein</fullName>
    </submittedName>
</protein>
<dbReference type="InterPro" id="IPR021147">
    <property type="entry name" value="DUF697"/>
</dbReference>
<reference evidence="6" key="1">
    <citation type="submission" date="2021-02" db="EMBL/GenBank/DDBJ databases">
        <title>Skermanella TT6 skin isolate.</title>
        <authorList>
            <person name="Lee K."/>
            <person name="Ganzorig M."/>
        </authorList>
    </citation>
    <scope>NUCLEOTIDE SEQUENCE</scope>
    <source>
        <strain evidence="6">TT6</strain>
    </source>
</reference>
<keyword evidence="6" id="KW-0614">Plasmid</keyword>
<evidence type="ECO:0000256" key="2">
    <source>
        <dbReference type="ARBA" id="ARBA00022692"/>
    </source>
</evidence>
<sequence length="157" mass="16195">MSNERITDANKLVSRYALWAAGGGLIPVPTLDIAAIVAVQIKMVSDLSKLYGVPFSQDRAKTVVSALIGGVLPGALAGGSLAVLGTVIKLIPIVGTAVGMAVSSGFAYALTQAVGKVFVLHYETGGSLLNFEPEKVRSHFEKEFKGAQAAPETPVAA</sequence>
<evidence type="ECO:0000256" key="1">
    <source>
        <dbReference type="ARBA" id="ARBA00004141"/>
    </source>
</evidence>
<feature type="transmembrane region" description="Helical" evidence="5">
    <location>
        <begin position="90"/>
        <end position="110"/>
    </location>
</feature>
<dbReference type="EMBL" id="CP067422">
    <property type="protein sequence ID" value="QQP93599.1"/>
    <property type="molecule type" value="Genomic_DNA"/>
</dbReference>
<keyword evidence="4 5" id="KW-0472">Membrane</keyword>
<evidence type="ECO:0000256" key="5">
    <source>
        <dbReference type="SAM" id="Phobius"/>
    </source>
</evidence>
<evidence type="ECO:0000256" key="4">
    <source>
        <dbReference type="ARBA" id="ARBA00023136"/>
    </source>
</evidence>
<name>A0ABX7BGW0_9PROT</name>
<keyword evidence="2 5" id="KW-0812">Transmembrane</keyword>
<feature type="transmembrane region" description="Helical" evidence="5">
    <location>
        <begin position="16"/>
        <end position="41"/>
    </location>
</feature>
<proteinExistence type="predicted"/>
<dbReference type="Pfam" id="PF05128">
    <property type="entry name" value="DUF697"/>
    <property type="match status" value="1"/>
</dbReference>
<dbReference type="Proteomes" id="UP000595197">
    <property type="component" value="Plasmid pTT6-2"/>
</dbReference>
<keyword evidence="7" id="KW-1185">Reference proteome</keyword>
<keyword evidence="3 5" id="KW-1133">Transmembrane helix</keyword>
<accession>A0ABX7BGW0</accession>
<evidence type="ECO:0000256" key="3">
    <source>
        <dbReference type="ARBA" id="ARBA00022989"/>
    </source>
</evidence>
<evidence type="ECO:0000313" key="7">
    <source>
        <dbReference type="Proteomes" id="UP000595197"/>
    </source>
</evidence>
<geneLocation type="plasmid" evidence="6 7">
    <name>pTT6-2</name>
</geneLocation>
<gene>
    <name evidence="6" type="ORF">IGS68_31745</name>
</gene>
<feature type="transmembrane region" description="Helical" evidence="5">
    <location>
        <begin position="62"/>
        <end position="84"/>
    </location>
</feature>
<evidence type="ECO:0000313" key="6">
    <source>
        <dbReference type="EMBL" id="QQP93599.1"/>
    </source>
</evidence>